<dbReference type="EMBL" id="KV784355">
    <property type="protein sequence ID" value="OEU19337.1"/>
    <property type="molecule type" value="Genomic_DNA"/>
</dbReference>
<dbReference type="InterPro" id="IPR029000">
    <property type="entry name" value="Cyclophilin-like_dom_sf"/>
</dbReference>
<sequence length="214" mass="24105">MAVISSNRYKPSHQRLPIRRILYGIIVITLVVVIWQMLFMDDSSSLNHILEANLRSERVNYKKGKVSRPVLTSAIFDESDWDAKNKFIAAMKRIVPNSCGYTGGLNDLKPEELHPVAGKRHMITPPKGGKLSLVCCDTTKGPLAALVHHSWAPLGAEHFMDMVTSQYFDSGVPMMRCMKDFLCQFGINSDPAVTKKFKINIEDDPNWLPEGPKY</sequence>
<dbReference type="OrthoDB" id="200120at2759"/>
<accession>A0A1E7FMH6</accession>
<evidence type="ECO:0000313" key="3">
    <source>
        <dbReference type="Proteomes" id="UP000095751"/>
    </source>
</evidence>
<gene>
    <name evidence="2" type="ORF">FRACYDRAFT_216861</name>
</gene>
<feature type="transmembrane region" description="Helical" evidence="1">
    <location>
        <begin position="21"/>
        <end position="40"/>
    </location>
</feature>
<dbReference type="Gene3D" id="2.40.100.10">
    <property type="entry name" value="Cyclophilin-like"/>
    <property type="match status" value="1"/>
</dbReference>
<name>A0A1E7FMH6_9STRA</name>
<feature type="non-terminal residue" evidence="2">
    <location>
        <position position="214"/>
    </location>
</feature>
<protein>
    <submittedName>
        <fullName evidence="2">Uncharacterized protein</fullName>
    </submittedName>
</protein>
<keyword evidence="1" id="KW-1133">Transmembrane helix</keyword>
<keyword evidence="1" id="KW-0472">Membrane</keyword>
<keyword evidence="1" id="KW-0812">Transmembrane</keyword>
<dbReference type="Proteomes" id="UP000095751">
    <property type="component" value="Unassembled WGS sequence"/>
</dbReference>
<evidence type="ECO:0000256" key="1">
    <source>
        <dbReference type="SAM" id="Phobius"/>
    </source>
</evidence>
<dbReference type="InParanoid" id="A0A1E7FMH6"/>
<evidence type="ECO:0000313" key="2">
    <source>
        <dbReference type="EMBL" id="OEU19337.1"/>
    </source>
</evidence>
<reference evidence="2 3" key="1">
    <citation type="submission" date="2016-09" db="EMBL/GenBank/DDBJ databases">
        <title>Extensive genetic diversity and differential bi-allelic expression allows diatom success in the polar Southern Ocean.</title>
        <authorList>
            <consortium name="DOE Joint Genome Institute"/>
            <person name="Mock T."/>
            <person name="Otillar R.P."/>
            <person name="Strauss J."/>
            <person name="Dupont C."/>
            <person name="Frickenhaus S."/>
            <person name="Maumus F."/>
            <person name="Mcmullan M."/>
            <person name="Sanges R."/>
            <person name="Schmutz J."/>
            <person name="Toseland A."/>
            <person name="Valas R."/>
            <person name="Veluchamy A."/>
            <person name="Ward B.J."/>
            <person name="Allen A."/>
            <person name="Barry K."/>
            <person name="Falciatore A."/>
            <person name="Ferrante M."/>
            <person name="Fortunato A.E."/>
            <person name="Gloeckner G."/>
            <person name="Gruber A."/>
            <person name="Hipkin R."/>
            <person name="Janech M."/>
            <person name="Kroth P."/>
            <person name="Leese F."/>
            <person name="Lindquist E."/>
            <person name="Lyon B.R."/>
            <person name="Martin J."/>
            <person name="Mayer C."/>
            <person name="Parker M."/>
            <person name="Quesneville H."/>
            <person name="Raymond J."/>
            <person name="Uhlig C."/>
            <person name="Valentin K.U."/>
            <person name="Worden A.Z."/>
            <person name="Armbrust E.V."/>
            <person name="Bowler C."/>
            <person name="Green B."/>
            <person name="Moulton V."/>
            <person name="Van Oosterhout C."/>
            <person name="Grigoriev I."/>
        </authorList>
    </citation>
    <scope>NUCLEOTIDE SEQUENCE [LARGE SCALE GENOMIC DNA]</scope>
    <source>
        <strain evidence="2 3">CCMP1102</strain>
    </source>
</reference>
<dbReference type="KEGG" id="fcy:FRACYDRAFT_216861"/>
<organism evidence="2 3">
    <name type="scientific">Fragilariopsis cylindrus CCMP1102</name>
    <dbReference type="NCBI Taxonomy" id="635003"/>
    <lineage>
        <taxon>Eukaryota</taxon>
        <taxon>Sar</taxon>
        <taxon>Stramenopiles</taxon>
        <taxon>Ochrophyta</taxon>
        <taxon>Bacillariophyta</taxon>
        <taxon>Bacillariophyceae</taxon>
        <taxon>Bacillariophycidae</taxon>
        <taxon>Bacillariales</taxon>
        <taxon>Bacillariaceae</taxon>
        <taxon>Fragilariopsis</taxon>
    </lineage>
</organism>
<dbReference type="SUPFAM" id="SSF50891">
    <property type="entry name" value="Cyclophilin-like"/>
    <property type="match status" value="1"/>
</dbReference>
<keyword evidence="3" id="KW-1185">Reference proteome</keyword>
<dbReference type="AlphaFoldDB" id="A0A1E7FMH6"/>
<proteinExistence type="predicted"/>